<dbReference type="AlphaFoldDB" id="A0A0R1VU04"/>
<comment type="caution">
    <text evidence="1">The sequence shown here is derived from an EMBL/GenBank/DDBJ whole genome shotgun (WGS) entry which is preliminary data.</text>
</comment>
<evidence type="ECO:0000313" key="2">
    <source>
        <dbReference type="Proteomes" id="UP000051966"/>
    </source>
</evidence>
<dbReference type="Proteomes" id="UP000051966">
    <property type="component" value="Unassembled WGS sequence"/>
</dbReference>
<accession>A0A0R1VU04</accession>
<dbReference type="EMBL" id="AZFY01000053">
    <property type="protein sequence ID" value="KRM09248.1"/>
    <property type="molecule type" value="Genomic_DNA"/>
</dbReference>
<protein>
    <submittedName>
        <fullName evidence="1">Uncharacterized protein</fullName>
    </submittedName>
</protein>
<name>A0A0R1VU04_9LACO</name>
<proteinExistence type="predicted"/>
<dbReference type="PATRIC" id="fig|1423743.5.peg.2804"/>
<sequence>MAYFSNASMTGISSLWKHFYLKQIKRYDEFYSNCIKKYIDNSNIVPVYLAY</sequence>
<reference evidence="1 2" key="1">
    <citation type="journal article" date="2015" name="Genome Announc.">
        <title>Expanding the biotechnology potential of lactobacilli through comparative genomics of 213 strains and associated genera.</title>
        <authorList>
            <person name="Sun Z."/>
            <person name="Harris H.M."/>
            <person name="McCann A."/>
            <person name="Guo C."/>
            <person name="Argimon S."/>
            <person name="Zhang W."/>
            <person name="Yang X."/>
            <person name="Jeffery I.B."/>
            <person name="Cooney J.C."/>
            <person name="Kagawa T.F."/>
            <person name="Liu W."/>
            <person name="Song Y."/>
            <person name="Salvetti E."/>
            <person name="Wrobel A."/>
            <person name="Rasinkangas P."/>
            <person name="Parkhill J."/>
            <person name="Rea M.C."/>
            <person name="O'Sullivan O."/>
            <person name="Ritari J."/>
            <person name="Douillard F.P."/>
            <person name="Paul Ross R."/>
            <person name="Yang R."/>
            <person name="Briner A.E."/>
            <person name="Felis G.E."/>
            <person name="de Vos W.M."/>
            <person name="Barrangou R."/>
            <person name="Klaenhammer T.R."/>
            <person name="Caufield P.W."/>
            <person name="Cui Y."/>
            <person name="Zhang H."/>
            <person name="O'Toole P.W."/>
        </authorList>
    </citation>
    <scope>NUCLEOTIDE SEQUENCE [LARGE SCALE GENOMIC DNA]</scope>
    <source>
        <strain evidence="1 2">DSM 18382</strain>
    </source>
</reference>
<evidence type="ECO:0000313" key="1">
    <source>
        <dbReference type="EMBL" id="KRM09248.1"/>
    </source>
</evidence>
<gene>
    <name evidence="1" type="ORF">FD41_GL002726</name>
</gene>
<keyword evidence="2" id="KW-1185">Reference proteome</keyword>
<organism evidence="1 2">
    <name type="scientific">Lentilactobacillus farraginis DSM 18382 = JCM 14108</name>
    <dbReference type="NCBI Taxonomy" id="1423743"/>
    <lineage>
        <taxon>Bacteria</taxon>
        <taxon>Bacillati</taxon>
        <taxon>Bacillota</taxon>
        <taxon>Bacilli</taxon>
        <taxon>Lactobacillales</taxon>
        <taxon>Lactobacillaceae</taxon>
        <taxon>Lentilactobacillus</taxon>
    </lineage>
</organism>